<dbReference type="RefSeq" id="WP_252624555.1">
    <property type="nucleotide sequence ID" value="NZ_JBBKXY010000002.1"/>
</dbReference>
<organism evidence="1 2">
    <name type="scientific">Aquirufa originis</name>
    <dbReference type="NCBI Taxonomy" id="3096514"/>
    <lineage>
        <taxon>Bacteria</taxon>
        <taxon>Pseudomonadati</taxon>
        <taxon>Bacteroidota</taxon>
        <taxon>Cytophagia</taxon>
        <taxon>Cytophagales</taxon>
        <taxon>Flectobacillaceae</taxon>
        <taxon>Aquirufa</taxon>
    </lineage>
</organism>
<evidence type="ECO:0000313" key="2">
    <source>
        <dbReference type="Proteomes" id="UP001598112"/>
    </source>
</evidence>
<protein>
    <submittedName>
        <fullName evidence="1">Uncharacterized protein</fullName>
    </submittedName>
</protein>
<evidence type="ECO:0000313" key="1">
    <source>
        <dbReference type="EMBL" id="MFD3293585.1"/>
    </source>
</evidence>
<accession>A0ABW6D6D4</accession>
<gene>
    <name evidence="1" type="ORF">SKC35_07790</name>
</gene>
<comment type="caution">
    <text evidence="1">The sequence shown here is derived from an EMBL/GenBank/DDBJ whole genome shotgun (WGS) entry which is preliminary data.</text>
</comment>
<proteinExistence type="predicted"/>
<dbReference type="EMBL" id="JBBKXY010000002">
    <property type="protein sequence ID" value="MFD3293585.1"/>
    <property type="molecule type" value="Genomic_DNA"/>
</dbReference>
<sequence>MDKSKVKRKRIQDPLTGNSLRSIAYKGFRKAEKRTLEVLGYNVVVQDGWIVKKYIDSRIEKIEKMPENRGRLVLD</sequence>
<keyword evidence="2" id="KW-1185">Reference proteome</keyword>
<dbReference type="Proteomes" id="UP001598112">
    <property type="component" value="Unassembled WGS sequence"/>
</dbReference>
<reference evidence="1 2" key="1">
    <citation type="submission" date="2024-03" db="EMBL/GenBank/DDBJ databases">
        <title>Aquirufa genome sequencing.</title>
        <authorList>
            <person name="Pitt A."/>
            <person name="Hahn M.W."/>
        </authorList>
    </citation>
    <scope>NUCLEOTIDE SEQUENCE [LARGE SCALE GENOMIC DNA]</scope>
    <source>
        <strain evidence="1 2">KTFRIE-69F</strain>
    </source>
</reference>
<name>A0ABW6D6D4_9BACT</name>